<dbReference type="EMBL" id="CABFWN010000004">
    <property type="protein sequence ID" value="VUG19055.1"/>
    <property type="molecule type" value="Genomic_DNA"/>
</dbReference>
<dbReference type="SUPFAM" id="SSF46938">
    <property type="entry name" value="CRAL/TRIO N-terminal domain"/>
    <property type="match status" value="1"/>
</dbReference>
<keyword evidence="4" id="KW-1185">Reference proteome</keyword>
<dbReference type="InterPro" id="IPR001251">
    <property type="entry name" value="CRAL-TRIO_dom"/>
</dbReference>
<dbReference type="EMBL" id="CP063136">
    <property type="protein sequence ID" value="QOU21497.1"/>
    <property type="molecule type" value="Genomic_DNA"/>
</dbReference>
<dbReference type="InterPro" id="IPR036273">
    <property type="entry name" value="CRAL/TRIO_N_dom_sf"/>
</dbReference>
<sequence>MTTEEWEVAPGHVETLTEEQEKKLKLVWTYLLTFFGYKLALPEPRAISRRSTTNSVLSAKTESSTKSKGLFGRFRKSHKKTESIEKLERVISHPSTDVSSKEDAGGRIHYAFKGLNSDDMKKAFWGFLRQDTPDNLVLRFVRARKWDVDKSLVMMTDTMKWRCYEGKPDKILCSGELGCVENDKPGVIYQFQLGKCIIHGHDRKGRPIAMVRARKHHSSDQTPEEVEIYTMLIIEYARLMLNEPIDTCDILFNLSKMTMANMDWGAVSYIVRCFESHYPESLGILFVHKAPWIFSGIWKIVKTWLDPVVASKIVFTNSDKDLEKYIERDNIPKEVGGDDDYEWHYLDPTPSENGHLYNDQEKKKALEDERKELTDSFIDKTIEWIEAPDDQVTATLLKERIQIGRALAKNYRKLDGYIRNRSFYDRTGALNVESPTS</sequence>
<reference evidence="2" key="3">
    <citation type="journal article" name="BMC Genomics">
        <title>New genome assemblies reveal patterns of domestication and adaptation across Brettanomyces (Dekkera) species.</title>
        <authorList>
            <person name="Roach M.J."/>
            <person name="Borneman A.R."/>
        </authorList>
    </citation>
    <scope>NUCLEOTIDE SEQUENCE</scope>
    <source>
        <strain evidence="2">UCD 2041</strain>
    </source>
</reference>
<dbReference type="AlphaFoldDB" id="A0A7D9CYS9"/>
<dbReference type="Pfam" id="PF00650">
    <property type="entry name" value="CRAL_TRIO"/>
    <property type="match status" value="1"/>
</dbReference>
<dbReference type="SUPFAM" id="SSF52087">
    <property type="entry name" value="CRAL/TRIO domain"/>
    <property type="match status" value="1"/>
</dbReference>
<feature type="domain" description="CRAL-TRIO" evidence="1">
    <location>
        <begin position="184"/>
        <end position="343"/>
    </location>
</feature>
<dbReference type="PROSITE" id="PS50191">
    <property type="entry name" value="CRAL_TRIO"/>
    <property type="match status" value="1"/>
</dbReference>
<gene>
    <name evidence="3" type="primary">CSR1</name>
    <name evidence="2" type="ORF">BRETT_001221</name>
    <name evidence="3" type="ORF">DEBR0S4_09340G</name>
</gene>
<name>A0A7D9CYS9_DEKBR</name>
<evidence type="ECO:0000313" key="2">
    <source>
        <dbReference type="EMBL" id="QOU21497.1"/>
    </source>
</evidence>
<organism evidence="3 4">
    <name type="scientific">Dekkera bruxellensis</name>
    <name type="common">Brettanomyces custersii</name>
    <dbReference type="NCBI Taxonomy" id="5007"/>
    <lineage>
        <taxon>Eukaryota</taxon>
        <taxon>Fungi</taxon>
        <taxon>Dikarya</taxon>
        <taxon>Ascomycota</taxon>
        <taxon>Saccharomycotina</taxon>
        <taxon>Pichiomycetes</taxon>
        <taxon>Pichiales</taxon>
        <taxon>Pichiaceae</taxon>
        <taxon>Brettanomyces</taxon>
    </lineage>
</organism>
<dbReference type="InterPro" id="IPR052432">
    <property type="entry name" value="PITP/CRAL-TRIO"/>
</dbReference>
<dbReference type="Proteomes" id="UP000663131">
    <property type="component" value="Chromosome 8"/>
</dbReference>
<accession>A0A7D9CYS9</accession>
<dbReference type="CDD" id="cd00170">
    <property type="entry name" value="SEC14"/>
    <property type="match status" value="1"/>
</dbReference>
<dbReference type="SMART" id="SM01100">
    <property type="entry name" value="CRAL_TRIO_N"/>
    <property type="match status" value="1"/>
</dbReference>
<protein>
    <submittedName>
        <fullName evidence="3">DEBR0S4_09340g1_1</fullName>
    </submittedName>
</protein>
<evidence type="ECO:0000313" key="4">
    <source>
        <dbReference type="Proteomes" id="UP000478008"/>
    </source>
</evidence>
<dbReference type="Pfam" id="PF03765">
    <property type="entry name" value="CRAL_TRIO_N"/>
    <property type="match status" value="1"/>
</dbReference>
<dbReference type="Proteomes" id="UP000478008">
    <property type="component" value="Unassembled WGS sequence"/>
</dbReference>
<dbReference type="Gene3D" id="3.40.525.10">
    <property type="entry name" value="CRAL-TRIO lipid binding domain"/>
    <property type="match status" value="1"/>
</dbReference>
<proteinExistence type="predicted"/>
<evidence type="ECO:0000259" key="1">
    <source>
        <dbReference type="PROSITE" id="PS50191"/>
    </source>
</evidence>
<dbReference type="PANTHER" id="PTHR46590:SF1">
    <property type="entry name" value="PHOSPHATIDYLINOSITOL TRANSFER PROTEIN CSR1"/>
    <property type="match status" value="1"/>
</dbReference>
<dbReference type="PANTHER" id="PTHR46590">
    <property type="entry name" value="PHOSPHATIDYLINOSITOL TRANSFER PROTEIN CSR1-RELATED"/>
    <property type="match status" value="1"/>
</dbReference>
<reference evidence="2" key="2">
    <citation type="submission" date="2020-10" db="EMBL/GenBank/DDBJ databases">
        <authorList>
            <person name="Palmer J.M."/>
        </authorList>
    </citation>
    <scope>NUCLEOTIDE SEQUENCE</scope>
    <source>
        <strain evidence="2">UCD 2041</strain>
    </source>
</reference>
<dbReference type="InterPro" id="IPR011074">
    <property type="entry name" value="CRAL/TRIO_N_dom"/>
</dbReference>
<evidence type="ECO:0000313" key="3">
    <source>
        <dbReference type="EMBL" id="VUG19055.1"/>
    </source>
</evidence>
<dbReference type="InterPro" id="IPR036865">
    <property type="entry name" value="CRAL-TRIO_dom_sf"/>
</dbReference>
<dbReference type="OrthoDB" id="43460at2759"/>
<dbReference type="SMART" id="SM00516">
    <property type="entry name" value="SEC14"/>
    <property type="match status" value="1"/>
</dbReference>
<reference evidence="3 4" key="1">
    <citation type="submission" date="2019-07" db="EMBL/GenBank/DDBJ databases">
        <authorList>
            <person name="Friedrich A."/>
            <person name="Schacherer J."/>
        </authorList>
    </citation>
    <scope>NUCLEOTIDE SEQUENCE [LARGE SCALE GENOMIC DNA]</scope>
</reference>